<evidence type="ECO:0000313" key="2">
    <source>
        <dbReference type="EMBL" id="PLW20059.1"/>
    </source>
</evidence>
<evidence type="ECO:0000256" key="1">
    <source>
        <dbReference type="SAM" id="MobiDB-lite"/>
    </source>
</evidence>
<organism evidence="2 3">
    <name type="scientific">Puccinia coronata f. sp. avenae</name>
    <dbReference type="NCBI Taxonomy" id="200324"/>
    <lineage>
        <taxon>Eukaryota</taxon>
        <taxon>Fungi</taxon>
        <taxon>Dikarya</taxon>
        <taxon>Basidiomycota</taxon>
        <taxon>Pucciniomycotina</taxon>
        <taxon>Pucciniomycetes</taxon>
        <taxon>Pucciniales</taxon>
        <taxon>Pucciniaceae</taxon>
        <taxon>Puccinia</taxon>
    </lineage>
</organism>
<comment type="caution">
    <text evidence="2">The sequence shown here is derived from an EMBL/GenBank/DDBJ whole genome shotgun (WGS) entry which is preliminary data.</text>
</comment>
<feature type="region of interest" description="Disordered" evidence="1">
    <location>
        <begin position="19"/>
        <end position="45"/>
    </location>
</feature>
<reference evidence="2 3" key="1">
    <citation type="submission" date="2017-11" db="EMBL/GenBank/DDBJ databases">
        <title>De novo assembly and phasing of dikaryotic genomes from two isolates of Puccinia coronata f. sp. avenae, the causal agent of oat crown rust.</title>
        <authorList>
            <person name="Miller M.E."/>
            <person name="Zhang Y."/>
            <person name="Omidvar V."/>
            <person name="Sperschneider J."/>
            <person name="Schwessinger B."/>
            <person name="Raley C."/>
            <person name="Palmer J.M."/>
            <person name="Garnica D."/>
            <person name="Upadhyaya N."/>
            <person name="Rathjen J."/>
            <person name="Taylor J.M."/>
            <person name="Park R.F."/>
            <person name="Dodds P.N."/>
            <person name="Hirsch C.D."/>
            <person name="Kianian S.F."/>
            <person name="Figueroa M."/>
        </authorList>
    </citation>
    <scope>NUCLEOTIDE SEQUENCE [LARGE SCALE GENOMIC DNA]</scope>
    <source>
        <strain evidence="2">12NC29</strain>
    </source>
</reference>
<feature type="compositionally biased region" description="Basic and acidic residues" evidence="1">
    <location>
        <begin position="26"/>
        <end position="45"/>
    </location>
</feature>
<protein>
    <submittedName>
        <fullName evidence="2">Uncharacterized protein</fullName>
    </submittedName>
</protein>
<keyword evidence="3" id="KW-1185">Reference proteome</keyword>
<dbReference type="Proteomes" id="UP000235388">
    <property type="component" value="Unassembled WGS sequence"/>
</dbReference>
<dbReference type="AlphaFoldDB" id="A0A2N5T3K2"/>
<sequence>MCRQSRQLRTMVMQLMTLGDSPYSSRDPRAQQPGHHDADPVERSFRFPETQTLENTRRVSINIHYPRVTTMVRSGPIRGHHQDDVAFITFHVAINSHPLCYGLFYTQSQRNTLLQFTSFLEPKPGRYSRLRQTHTPSLLQSSTHFLTVVSSSSPFVDIGPHNAMKTHMLAPWVLALILSVAFLGHTLARPAETSYDAEVVLVCTHPNAEPFGHADGCPKDGILKESQATTKYRCPVKRWSIKQCNNEETFDVIRYRCTKCNQQVQERQIKVKPCTSHKFL</sequence>
<dbReference type="EMBL" id="PGCJ01000803">
    <property type="protein sequence ID" value="PLW20059.1"/>
    <property type="molecule type" value="Genomic_DNA"/>
</dbReference>
<proteinExistence type="predicted"/>
<accession>A0A2N5T3K2</accession>
<name>A0A2N5T3K2_9BASI</name>
<evidence type="ECO:0000313" key="3">
    <source>
        <dbReference type="Proteomes" id="UP000235388"/>
    </source>
</evidence>
<gene>
    <name evidence="2" type="ORF">PCANC_12049</name>
</gene>